<dbReference type="NCBIfam" id="TIGR01593">
    <property type="entry name" value="holin_tox_secr"/>
    <property type="match status" value="1"/>
</dbReference>
<keyword evidence="4 5" id="KW-0472">Membrane</keyword>
<feature type="transmembrane region" description="Helical" evidence="5">
    <location>
        <begin position="41"/>
        <end position="61"/>
    </location>
</feature>
<evidence type="ECO:0000256" key="5">
    <source>
        <dbReference type="SAM" id="Phobius"/>
    </source>
</evidence>
<organism evidence="6">
    <name type="scientific">Podoviridae sp. ctcKt3</name>
    <dbReference type="NCBI Taxonomy" id="2826566"/>
    <lineage>
        <taxon>Viruses</taxon>
        <taxon>Duplodnaviria</taxon>
        <taxon>Heunggongvirae</taxon>
        <taxon>Uroviricota</taxon>
        <taxon>Caudoviricetes</taxon>
    </lineage>
</organism>
<keyword evidence="3 5" id="KW-1133">Transmembrane helix</keyword>
<accession>A0A8S5N6Q6</accession>
<dbReference type="Pfam" id="PF05105">
    <property type="entry name" value="Phage_holin_4_1"/>
    <property type="match status" value="1"/>
</dbReference>
<evidence type="ECO:0000313" key="6">
    <source>
        <dbReference type="EMBL" id="DAD90369.1"/>
    </source>
</evidence>
<name>A0A8S5N6Q6_9CAUD</name>
<feature type="transmembrane region" description="Helical" evidence="5">
    <location>
        <begin position="6"/>
        <end position="29"/>
    </location>
</feature>
<dbReference type="InterPro" id="IPR006480">
    <property type="entry name" value="Phage_holin_4_1"/>
</dbReference>
<evidence type="ECO:0000256" key="2">
    <source>
        <dbReference type="ARBA" id="ARBA00022692"/>
    </source>
</evidence>
<comment type="subcellular location">
    <subcellularLocation>
        <location evidence="1">Host membrane</location>
        <topology evidence="1">Multi-pass membrane protein</topology>
    </subcellularLocation>
</comment>
<keyword evidence="2 5" id="KW-0812">Transmembrane</keyword>
<protein>
    <submittedName>
        <fullName evidence="6">Holin</fullName>
    </submittedName>
</protein>
<proteinExistence type="predicted"/>
<evidence type="ECO:0000256" key="4">
    <source>
        <dbReference type="ARBA" id="ARBA00023136"/>
    </source>
</evidence>
<evidence type="ECO:0000256" key="3">
    <source>
        <dbReference type="ARBA" id="ARBA00022989"/>
    </source>
</evidence>
<dbReference type="EMBL" id="BK015084">
    <property type="protein sequence ID" value="DAD90369.1"/>
    <property type="molecule type" value="Genomic_DNA"/>
</dbReference>
<feature type="transmembrane region" description="Helical" evidence="5">
    <location>
        <begin position="73"/>
        <end position="94"/>
    </location>
</feature>
<dbReference type="GO" id="GO:0033644">
    <property type="term" value="C:host cell membrane"/>
    <property type="evidence" value="ECO:0007669"/>
    <property type="project" value="UniProtKB-SubCell"/>
</dbReference>
<evidence type="ECO:0000256" key="1">
    <source>
        <dbReference type="ARBA" id="ARBA00004301"/>
    </source>
</evidence>
<reference evidence="6" key="1">
    <citation type="journal article" date="2021" name="Proc. Natl. Acad. Sci. U.S.A.">
        <title>A Catalog of Tens of Thousands of Viruses from Human Metagenomes Reveals Hidden Associations with Chronic Diseases.</title>
        <authorList>
            <person name="Tisza M.J."/>
            <person name="Buck C.B."/>
        </authorList>
    </citation>
    <scope>NUCLEOTIDE SEQUENCE</scope>
    <source>
        <strain evidence="6">CtcKt3</strain>
    </source>
</reference>
<sequence>MPIHELITIGIVFLLVLIDYVTGVVNAIMHGELSSERMRQGLAYKFAYLAVICVALIVEYGSDYIDLGIELPIFLPVCAGICLIEITSIMENCVKINPELSNSNILNIFNISRKEHDDKEN</sequence>